<comment type="similarity">
    <text evidence="2">Belongs to the lipase chaperone family.</text>
</comment>
<dbReference type="Proteomes" id="UP000265955">
    <property type="component" value="Unassembled WGS sequence"/>
</dbReference>
<evidence type="ECO:0000256" key="6">
    <source>
        <dbReference type="ARBA" id="ARBA00022963"/>
    </source>
</evidence>
<evidence type="ECO:0000313" key="14">
    <source>
        <dbReference type="Proteomes" id="UP000265955"/>
    </source>
</evidence>
<evidence type="ECO:0000256" key="9">
    <source>
        <dbReference type="ARBA" id="ARBA00023136"/>
    </source>
</evidence>
<evidence type="ECO:0000256" key="5">
    <source>
        <dbReference type="ARBA" id="ARBA00022692"/>
    </source>
</evidence>
<evidence type="ECO:0000256" key="4">
    <source>
        <dbReference type="ARBA" id="ARBA00022519"/>
    </source>
</evidence>
<keyword evidence="7" id="KW-1133">Transmembrane helix</keyword>
<evidence type="ECO:0000256" key="8">
    <source>
        <dbReference type="ARBA" id="ARBA00023098"/>
    </source>
</evidence>
<dbReference type="InterPro" id="IPR004961">
    <property type="entry name" value="Lipase_chaperone"/>
</dbReference>
<dbReference type="GO" id="GO:0016042">
    <property type="term" value="P:lipid catabolic process"/>
    <property type="evidence" value="ECO:0007669"/>
    <property type="project" value="UniProtKB-KW"/>
</dbReference>
<evidence type="ECO:0000256" key="1">
    <source>
        <dbReference type="ARBA" id="ARBA00004383"/>
    </source>
</evidence>
<dbReference type="EMBL" id="QYUO01000003">
    <property type="protein sequence ID" value="RJF91863.1"/>
    <property type="molecule type" value="Genomic_DNA"/>
</dbReference>
<keyword evidence="8" id="KW-0443">Lipid metabolism</keyword>
<dbReference type="GO" id="GO:0051082">
    <property type="term" value="F:unfolded protein binding"/>
    <property type="evidence" value="ECO:0007669"/>
    <property type="project" value="InterPro"/>
</dbReference>
<dbReference type="SUPFAM" id="SSF158855">
    <property type="entry name" value="Lipase chaperone-like"/>
    <property type="match status" value="1"/>
</dbReference>
<dbReference type="AlphaFoldDB" id="A0A3A3G1B3"/>
<evidence type="ECO:0000256" key="7">
    <source>
        <dbReference type="ARBA" id="ARBA00022989"/>
    </source>
</evidence>
<evidence type="ECO:0000256" key="12">
    <source>
        <dbReference type="ARBA" id="ARBA00031542"/>
    </source>
</evidence>
<keyword evidence="3" id="KW-1003">Cell membrane</keyword>
<evidence type="ECO:0000256" key="10">
    <source>
        <dbReference type="ARBA" id="ARBA00023186"/>
    </source>
</evidence>
<keyword evidence="6" id="KW-0442">Lipid degradation</keyword>
<evidence type="ECO:0000313" key="13">
    <source>
        <dbReference type="EMBL" id="RJF91863.1"/>
    </source>
</evidence>
<keyword evidence="9" id="KW-0472">Membrane</keyword>
<name>A0A3A3G1B3_9BURK</name>
<sequence length="63" mass="7234">MQERSPTCSPSCVQWKARIATYLAERSKLLNAGGTEADRQAVIQQLRQLRFSPQEQLRVPVYE</sequence>
<keyword evidence="4" id="KW-0997">Cell inner membrane</keyword>
<dbReference type="RefSeq" id="WP_119771761.1">
    <property type="nucleotide sequence ID" value="NZ_QYUO01000003.1"/>
</dbReference>
<proteinExistence type="inferred from homology"/>
<keyword evidence="14" id="KW-1185">Reference proteome</keyword>
<dbReference type="GO" id="GO:0006457">
    <property type="term" value="P:protein folding"/>
    <property type="evidence" value="ECO:0007669"/>
    <property type="project" value="InterPro"/>
</dbReference>
<accession>A0A3A3G1B3</accession>
<evidence type="ECO:0000256" key="11">
    <source>
        <dbReference type="ARBA" id="ARBA00030948"/>
    </source>
</evidence>
<gene>
    <name evidence="13" type="ORF">D3871_24610</name>
</gene>
<dbReference type="GO" id="GO:0005886">
    <property type="term" value="C:plasma membrane"/>
    <property type="evidence" value="ECO:0007669"/>
    <property type="project" value="UniProtKB-SubCell"/>
</dbReference>
<protein>
    <recommendedName>
        <fullName evidence="11">Lipase helper protein</fullName>
    </recommendedName>
    <alternativeName>
        <fullName evidence="12">Lipase modulator</fullName>
    </alternativeName>
</protein>
<organism evidence="13 14">
    <name type="scientific">Noviherbaspirillum saxi</name>
    <dbReference type="NCBI Taxonomy" id="2320863"/>
    <lineage>
        <taxon>Bacteria</taxon>
        <taxon>Pseudomonadati</taxon>
        <taxon>Pseudomonadota</taxon>
        <taxon>Betaproteobacteria</taxon>
        <taxon>Burkholderiales</taxon>
        <taxon>Oxalobacteraceae</taxon>
        <taxon>Noviherbaspirillum</taxon>
    </lineage>
</organism>
<evidence type="ECO:0000256" key="2">
    <source>
        <dbReference type="ARBA" id="ARBA00010358"/>
    </source>
</evidence>
<comment type="caution">
    <text evidence="13">The sequence shown here is derived from an EMBL/GenBank/DDBJ whole genome shotgun (WGS) entry which is preliminary data.</text>
</comment>
<comment type="subcellular location">
    <subcellularLocation>
        <location evidence="1">Cell inner membrane</location>
        <topology evidence="1">Single-pass membrane protein</topology>
        <orientation evidence="1">Periplasmic side</orientation>
    </subcellularLocation>
</comment>
<reference evidence="14" key="1">
    <citation type="submission" date="2018-09" db="EMBL/GenBank/DDBJ databases">
        <authorList>
            <person name="Zhu H."/>
        </authorList>
    </citation>
    <scope>NUCLEOTIDE SEQUENCE [LARGE SCALE GENOMIC DNA]</scope>
    <source>
        <strain evidence="14">K1R23-30</strain>
    </source>
</reference>
<keyword evidence="10" id="KW-0143">Chaperone</keyword>
<evidence type="ECO:0000256" key="3">
    <source>
        <dbReference type="ARBA" id="ARBA00022475"/>
    </source>
</evidence>
<keyword evidence="5" id="KW-0812">Transmembrane</keyword>
<dbReference type="Pfam" id="PF03280">
    <property type="entry name" value="Lipase_chap"/>
    <property type="match status" value="1"/>
</dbReference>